<protein>
    <submittedName>
        <fullName evidence="1">Class I SAM-dependent methyltransferase</fullName>
        <ecNumber evidence="1">2.1.1.-</ecNumber>
    </submittedName>
</protein>
<comment type="caution">
    <text evidence="1">The sequence shown here is derived from an EMBL/GenBank/DDBJ whole genome shotgun (WGS) entry which is preliminary data.</text>
</comment>
<keyword evidence="1" id="KW-0489">Methyltransferase</keyword>
<dbReference type="InterPro" id="IPR029063">
    <property type="entry name" value="SAM-dependent_MTases_sf"/>
</dbReference>
<proteinExistence type="predicted"/>
<dbReference type="GO" id="GO:0008168">
    <property type="term" value="F:methyltransferase activity"/>
    <property type="evidence" value="ECO:0007669"/>
    <property type="project" value="UniProtKB-KW"/>
</dbReference>
<gene>
    <name evidence="1" type="ORF">QM480_11335</name>
</gene>
<keyword evidence="1" id="KW-0808">Transferase</keyword>
<dbReference type="Gene3D" id="3.40.50.150">
    <property type="entry name" value="Vaccinia Virus protein VP39"/>
    <property type="match status" value="1"/>
</dbReference>
<dbReference type="Pfam" id="PF13489">
    <property type="entry name" value="Methyltransf_23"/>
    <property type="match status" value="1"/>
</dbReference>
<organism evidence="1 2">
    <name type="scientific">Flectobacillus longus</name>
    <dbReference type="NCBI Taxonomy" id="2984207"/>
    <lineage>
        <taxon>Bacteria</taxon>
        <taxon>Pseudomonadati</taxon>
        <taxon>Bacteroidota</taxon>
        <taxon>Cytophagia</taxon>
        <taxon>Cytophagales</taxon>
        <taxon>Flectobacillaceae</taxon>
        <taxon>Flectobacillus</taxon>
    </lineage>
</organism>
<dbReference type="EMBL" id="JASHID010000007">
    <property type="protein sequence ID" value="MDI9864920.1"/>
    <property type="molecule type" value="Genomic_DNA"/>
</dbReference>
<dbReference type="EC" id="2.1.1.-" evidence="1"/>
<sequence length="236" mass="26948">MMTEREAGIERLYPSLFGRMAARYYYLRKLRAQIEEVVQLFLAKSPQKLTLADYGCGNKPYEPIVAPFVAQYLGIDLELNPIADIHIAPTGAIQLDAEKLDVVLSTQVLEHVVDPKQYLQEAHRVLKNDGLLILSTHGYWMFHPDPTDFWRWTSTGLRKIVEDEGFEVVYFKGIIGRAAMGLQLFQDGLLFKLPKFLRPLLAIIMQPQIIFFDKITAQDTIDKDACTYVLVAKKKA</sequence>
<reference evidence="1 2" key="1">
    <citation type="submission" date="2023-05" db="EMBL/GenBank/DDBJ databases">
        <title>Novel species of genus Flectobacillus isolated from stream in China.</title>
        <authorList>
            <person name="Lu H."/>
        </authorList>
    </citation>
    <scope>NUCLEOTIDE SEQUENCE [LARGE SCALE GENOMIC DNA]</scope>
    <source>
        <strain evidence="1 2">DC10W</strain>
    </source>
</reference>
<evidence type="ECO:0000313" key="1">
    <source>
        <dbReference type="EMBL" id="MDI9864920.1"/>
    </source>
</evidence>
<evidence type="ECO:0000313" key="2">
    <source>
        <dbReference type="Proteomes" id="UP001236569"/>
    </source>
</evidence>
<dbReference type="SUPFAM" id="SSF53335">
    <property type="entry name" value="S-adenosyl-L-methionine-dependent methyltransferases"/>
    <property type="match status" value="1"/>
</dbReference>
<name>A0ABT6YMU3_9BACT</name>
<dbReference type="Proteomes" id="UP001236569">
    <property type="component" value="Unassembled WGS sequence"/>
</dbReference>
<keyword evidence="2" id="KW-1185">Reference proteome</keyword>
<accession>A0ABT6YMU3</accession>
<dbReference type="GO" id="GO:0032259">
    <property type="term" value="P:methylation"/>
    <property type="evidence" value="ECO:0007669"/>
    <property type="project" value="UniProtKB-KW"/>
</dbReference>
<dbReference type="RefSeq" id="WP_283370013.1">
    <property type="nucleotide sequence ID" value="NZ_JASHID010000007.1"/>
</dbReference>